<dbReference type="PROSITE" id="PS51125">
    <property type="entry name" value="NHL"/>
    <property type="match status" value="1"/>
</dbReference>
<dbReference type="PANTHER" id="PTHR24104:SF25">
    <property type="entry name" value="PROTEIN LIN-41"/>
    <property type="match status" value="1"/>
</dbReference>
<proteinExistence type="predicted"/>
<dbReference type="InterPro" id="IPR011042">
    <property type="entry name" value="6-blade_b-propeller_TolB-like"/>
</dbReference>
<evidence type="ECO:0000313" key="4">
    <source>
        <dbReference type="Proteomes" id="UP000663828"/>
    </source>
</evidence>
<organism evidence="3 4">
    <name type="scientific">Adineta ricciae</name>
    <name type="common">Rotifer</name>
    <dbReference type="NCBI Taxonomy" id="249248"/>
    <lineage>
        <taxon>Eukaryota</taxon>
        <taxon>Metazoa</taxon>
        <taxon>Spiralia</taxon>
        <taxon>Gnathifera</taxon>
        <taxon>Rotifera</taxon>
        <taxon>Eurotatoria</taxon>
        <taxon>Bdelloidea</taxon>
        <taxon>Adinetida</taxon>
        <taxon>Adinetidae</taxon>
        <taxon>Adineta</taxon>
    </lineage>
</organism>
<gene>
    <name evidence="3" type="ORF">XAT740_LOCUS60182</name>
</gene>
<dbReference type="CDD" id="cd05819">
    <property type="entry name" value="NHL"/>
    <property type="match status" value="1"/>
</dbReference>
<dbReference type="GO" id="GO:0008270">
    <property type="term" value="F:zinc ion binding"/>
    <property type="evidence" value="ECO:0007669"/>
    <property type="project" value="UniProtKB-KW"/>
</dbReference>
<feature type="non-terminal residue" evidence="3">
    <location>
        <position position="436"/>
    </location>
</feature>
<evidence type="ECO:0000313" key="3">
    <source>
        <dbReference type="EMBL" id="CAF1679013.1"/>
    </source>
</evidence>
<name>A0A816GYB9_ADIRI</name>
<evidence type="ECO:0000256" key="2">
    <source>
        <dbReference type="PROSITE-ProRule" id="PRU00504"/>
    </source>
</evidence>
<dbReference type="AlphaFoldDB" id="A0A816GYB9"/>
<dbReference type="InterPro" id="IPR050952">
    <property type="entry name" value="TRIM-NHL_E3_ligases"/>
</dbReference>
<keyword evidence="4" id="KW-1185">Reference proteome</keyword>
<accession>A0A816GYB9</accession>
<dbReference type="SUPFAM" id="SSF101898">
    <property type="entry name" value="NHL repeat"/>
    <property type="match status" value="2"/>
</dbReference>
<keyword evidence="1" id="KW-0677">Repeat</keyword>
<dbReference type="PANTHER" id="PTHR24104">
    <property type="entry name" value="E3 UBIQUITIN-PROTEIN LIGASE NHLRC1-RELATED"/>
    <property type="match status" value="1"/>
</dbReference>
<evidence type="ECO:0008006" key="5">
    <source>
        <dbReference type="Google" id="ProtNLM"/>
    </source>
</evidence>
<dbReference type="InterPro" id="IPR001258">
    <property type="entry name" value="NHL_repeat"/>
</dbReference>
<evidence type="ECO:0000256" key="1">
    <source>
        <dbReference type="ARBA" id="ARBA00022737"/>
    </source>
</evidence>
<comment type="caution">
    <text evidence="3">The sequence shown here is derived from an EMBL/GenBank/DDBJ whole genome shotgun (WGS) entry which is preliminary data.</text>
</comment>
<dbReference type="GO" id="GO:0043161">
    <property type="term" value="P:proteasome-mediated ubiquitin-dependent protein catabolic process"/>
    <property type="evidence" value="ECO:0007669"/>
    <property type="project" value="TreeGrafter"/>
</dbReference>
<protein>
    <recommendedName>
        <fullName evidence="5">NHL repeat containing protein</fullName>
    </recommendedName>
</protein>
<dbReference type="Proteomes" id="UP000663828">
    <property type="component" value="Unassembled WGS sequence"/>
</dbReference>
<sequence>QVWTNNSSTPTLIAVRNNSYPVSLFATDDGTIYVDDGSAYVTVWQLNQPGHRPSLYTGDRCYGLFIDTKNSFYCSLYNKHVVIKRSLNSSDIQTTVVAGESCYGFLGNKLYFPMGIFVDENYNLYVADYGNHRIQFFGSGQSNATTAAGSGAPGTIALYYPTDVMADADGYIYILDHNNYRIIGSTSHGFRCVVGCTGSSGSAADQLADSWNIAFDVYGNIFIADSGNNRVQKFLLATNSCDATTVSQQTPTPSANAGISYNQPKLYGNELWNENATTFADVSTIGKQPMNVFVDANNTVYVINRDSILIQVWAGGKLSISKSIAVGNALPTSLFVTDIGGIYVDTGDIVGQVFQWSLNSISSTPLMYVGHSCYDIVVDLNNTIYCALSNNHQIVAKSLYELSNTVSLVAGTGCSGQASDMLGYPQGLFVTVNFDL</sequence>
<dbReference type="GO" id="GO:0000209">
    <property type="term" value="P:protein polyubiquitination"/>
    <property type="evidence" value="ECO:0007669"/>
    <property type="project" value="TreeGrafter"/>
</dbReference>
<dbReference type="Gene3D" id="2.120.10.30">
    <property type="entry name" value="TolB, C-terminal domain"/>
    <property type="match status" value="2"/>
</dbReference>
<dbReference type="GO" id="GO:0061630">
    <property type="term" value="F:ubiquitin protein ligase activity"/>
    <property type="evidence" value="ECO:0007669"/>
    <property type="project" value="TreeGrafter"/>
</dbReference>
<feature type="repeat" description="NHL" evidence="2">
    <location>
        <begin position="99"/>
        <end position="140"/>
    </location>
</feature>
<dbReference type="EMBL" id="CAJNOR010014606">
    <property type="protein sequence ID" value="CAF1679013.1"/>
    <property type="molecule type" value="Genomic_DNA"/>
</dbReference>
<reference evidence="3" key="1">
    <citation type="submission" date="2021-02" db="EMBL/GenBank/DDBJ databases">
        <authorList>
            <person name="Nowell W R."/>
        </authorList>
    </citation>
    <scope>NUCLEOTIDE SEQUENCE</scope>
</reference>